<accession>A0A395VDL3</accession>
<protein>
    <submittedName>
        <fullName evidence="4">GNAT family N-acetyltransferase</fullName>
    </submittedName>
</protein>
<dbReference type="InterPro" id="IPR000182">
    <property type="entry name" value="GNAT_dom"/>
</dbReference>
<dbReference type="PANTHER" id="PTHR10908:SF0">
    <property type="entry name" value="SEROTONIN N-ACETYLTRANSFERASE"/>
    <property type="match status" value="1"/>
</dbReference>
<dbReference type="PROSITE" id="PS51186">
    <property type="entry name" value="GNAT"/>
    <property type="match status" value="1"/>
</dbReference>
<evidence type="ECO:0000256" key="2">
    <source>
        <dbReference type="ARBA" id="ARBA00023315"/>
    </source>
</evidence>
<gene>
    <name evidence="4" type="ORF">DWX93_03850</name>
</gene>
<organism evidence="4 5">
    <name type="scientific">Roseburia hominis</name>
    <dbReference type="NCBI Taxonomy" id="301301"/>
    <lineage>
        <taxon>Bacteria</taxon>
        <taxon>Bacillati</taxon>
        <taxon>Bacillota</taxon>
        <taxon>Clostridia</taxon>
        <taxon>Lachnospirales</taxon>
        <taxon>Lachnospiraceae</taxon>
        <taxon>Roseburia</taxon>
    </lineage>
</organism>
<dbReference type="CDD" id="cd04301">
    <property type="entry name" value="NAT_SF"/>
    <property type="match status" value="1"/>
</dbReference>
<reference evidence="4 5" key="1">
    <citation type="submission" date="2018-08" db="EMBL/GenBank/DDBJ databases">
        <title>A genome reference for cultivated species of the human gut microbiota.</title>
        <authorList>
            <person name="Zou Y."/>
            <person name="Xue W."/>
            <person name="Luo G."/>
        </authorList>
    </citation>
    <scope>NUCLEOTIDE SEQUENCE [LARGE SCALE GENOMIC DNA]</scope>
    <source>
        <strain evidence="4 5">AF22-12AC</strain>
    </source>
</reference>
<evidence type="ECO:0000256" key="1">
    <source>
        <dbReference type="ARBA" id="ARBA00022679"/>
    </source>
</evidence>
<dbReference type="InterPro" id="IPR016181">
    <property type="entry name" value="Acyl_CoA_acyltransferase"/>
</dbReference>
<keyword evidence="2" id="KW-0012">Acyltransferase</keyword>
<dbReference type="InterPro" id="IPR051635">
    <property type="entry name" value="SNAT-like"/>
</dbReference>
<dbReference type="Proteomes" id="UP000266172">
    <property type="component" value="Unassembled WGS sequence"/>
</dbReference>
<dbReference type="Gene3D" id="3.40.630.30">
    <property type="match status" value="1"/>
</dbReference>
<evidence type="ECO:0000259" key="3">
    <source>
        <dbReference type="PROSITE" id="PS51186"/>
    </source>
</evidence>
<proteinExistence type="predicted"/>
<dbReference type="AlphaFoldDB" id="A0A395VDL3"/>
<dbReference type="SUPFAM" id="SSF55729">
    <property type="entry name" value="Acyl-CoA N-acyltransferases (Nat)"/>
    <property type="match status" value="1"/>
</dbReference>
<dbReference type="Pfam" id="PF13527">
    <property type="entry name" value="Acetyltransf_9"/>
    <property type="match status" value="1"/>
</dbReference>
<evidence type="ECO:0000313" key="4">
    <source>
        <dbReference type="EMBL" id="RGS42464.1"/>
    </source>
</evidence>
<name>A0A395VDL3_9FIRM</name>
<comment type="caution">
    <text evidence="4">The sequence shown here is derived from an EMBL/GenBank/DDBJ whole genome shotgun (WGS) entry which is preliminary data.</text>
</comment>
<evidence type="ECO:0000313" key="5">
    <source>
        <dbReference type="Proteomes" id="UP000266172"/>
    </source>
</evidence>
<sequence>MTIRHATLDDLEEITKLEAKCFPAAEAAGREAFFDRLASFPDHFWLLYEDEKLVSMINGMATDEEHLTDAMYEHADMHSKDGAWQMIFGVATDPAEQGKGYAAALMRRVIADTKSQGKKGLVLTCKERLLPFYEQFGYRNEGVSGSEHGGAVWYEMRLTF</sequence>
<feature type="domain" description="N-acetyltransferase" evidence="3">
    <location>
        <begin position="1"/>
        <end position="159"/>
    </location>
</feature>
<dbReference type="GO" id="GO:0008080">
    <property type="term" value="F:N-acetyltransferase activity"/>
    <property type="evidence" value="ECO:0007669"/>
    <property type="project" value="UniProtKB-ARBA"/>
</dbReference>
<dbReference type="RefSeq" id="WP_118096693.1">
    <property type="nucleotide sequence ID" value="NZ_QRVL01000001.1"/>
</dbReference>
<dbReference type="PANTHER" id="PTHR10908">
    <property type="entry name" value="SEROTONIN N-ACETYLTRANSFERASE"/>
    <property type="match status" value="1"/>
</dbReference>
<keyword evidence="1 4" id="KW-0808">Transferase</keyword>
<dbReference type="EMBL" id="QRVL01000001">
    <property type="protein sequence ID" value="RGS42464.1"/>
    <property type="molecule type" value="Genomic_DNA"/>
</dbReference>